<dbReference type="Pfam" id="PF00583">
    <property type="entry name" value="Acetyltransf_1"/>
    <property type="match status" value="1"/>
</dbReference>
<dbReference type="InterPro" id="IPR050832">
    <property type="entry name" value="Bact_Acetyltransf"/>
</dbReference>
<evidence type="ECO:0000256" key="2">
    <source>
        <dbReference type="ARBA" id="ARBA00023315"/>
    </source>
</evidence>
<dbReference type="PANTHER" id="PTHR43877">
    <property type="entry name" value="AMINOALKYLPHOSPHONATE N-ACETYLTRANSFERASE-RELATED-RELATED"/>
    <property type="match status" value="1"/>
</dbReference>
<keyword evidence="1" id="KW-0808">Transferase</keyword>
<sequence length="155" mass="16536">MVGEAREGTFTVREVTEVDDVMVAAMARLIPQLSNSSPPPDADALEAIVGSEASILLVAEDPGVEGESAILGSLTLAIFRIPTGLRAWIEDVVVDGSARGRGVGEALNRAAMDRAREVGATTVDLTSRPSREAANRLYRRLGFEQRATNVYRLGL</sequence>
<gene>
    <name evidence="4" type="ORF">METZ01_LOCUS40991</name>
</gene>
<organism evidence="4">
    <name type="scientific">marine metagenome</name>
    <dbReference type="NCBI Taxonomy" id="408172"/>
    <lineage>
        <taxon>unclassified sequences</taxon>
        <taxon>metagenomes</taxon>
        <taxon>ecological metagenomes</taxon>
    </lineage>
</organism>
<evidence type="ECO:0000313" key="4">
    <source>
        <dbReference type="EMBL" id="SUZ88137.1"/>
    </source>
</evidence>
<reference evidence="4" key="1">
    <citation type="submission" date="2018-05" db="EMBL/GenBank/DDBJ databases">
        <authorList>
            <person name="Lanie J.A."/>
            <person name="Ng W.-L."/>
            <person name="Kazmierczak K.M."/>
            <person name="Andrzejewski T.M."/>
            <person name="Davidsen T.M."/>
            <person name="Wayne K.J."/>
            <person name="Tettelin H."/>
            <person name="Glass J.I."/>
            <person name="Rusch D."/>
            <person name="Podicherti R."/>
            <person name="Tsui H.-C.T."/>
            <person name="Winkler M.E."/>
        </authorList>
    </citation>
    <scope>NUCLEOTIDE SEQUENCE</scope>
</reference>
<name>A0A381RE52_9ZZZZ</name>
<dbReference type="SUPFAM" id="SSF55729">
    <property type="entry name" value="Acyl-CoA N-acyltransferases (Nat)"/>
    <property type="match status" value="1"/>
</dbReference>
<dbReference type="PANTHER" id="PTHR43877:SF1">
    <property type="entry name" value="ACETYLTRANSFERASE"/>
    <property type="match status" value="1"/>
</dbReference>
<dbReference type="GO" id="GO:0016747">
    <property type="term" value="F:acyltransferase activity, transferring groups other than amino-acyl groups"/>
    <property type="evidence" value="ECO:0007669"/>
    <property type="project" value="InterPro"/>
</dbReference>
<evidence type="ECO:0000259" key="3">
    <source>
        <dbReference type="PROSITE" id="PS51186"/>
    </source>
</evidence>
<accession>A0A381RE52</accession>
<dbReference type="CDD" id="cd04301">
    <property type="entry name" value="NAT_SF"/>
    <property type="match status" value="1"/>
</dbReference>
<evidence type="ECO:0000256" key="1">
    <source>
        <dbReference type="ARBA" id="ARBA00022679"/>
    </source>
</evidence>
<dbReference type="EMBL" id="UINC01001756">
    <property type="protein sequence ID" value="SUZ88137.1"/>
    <property type="molecule type" value="Genomic_DNA"/>
</dbReference>
<proteinExistence type="predicted"/>
<dbReference type="InterPro" id="IPR016181">
    <property type="entry name" value="Acyl_CoA_acyltransferase"/>
</dbReference>
<dbReference type="InterPro" id="IPR000182">
    <property type="entry name" value="GNAT_dom"/>
</dbReference>
<dbReference type="PROSITE" id="PS51186">
    <property type="entry name" value="GNAT"/>
    <property type="match status" value="1"/>
</dbReference>
<keyword evidence="2" id="KW-0012">Acyltransferase</keyword>
<feature type="domain" description="N-acetyltransferase" evidence="3">
    <location>
        <begin position="10"/>
        <end position="155"/>
    </location>
</feature>
<dbReference type="Gene3D" id="3.40.630.30">
    <property type="match status" value="1"/>
</dbReference>
<dbReference type="AlphaFoldDB" id="A0A381RE52"/>
<protein>
    <recommendedName>
        <fullName evidence="3">N-acetyltransferase domain-containing protein</fullName>
    </recommendedName>
</protein>